<sequence length="254" mass="26693">MRLVDVVRNNDPEERKPSIIMLTNGSNTVCNLGHIWGNFTETYALNAPCEKYATDGSVSETASCQCCWDSSFLSEFIEWCPHNDLSVLDISTMVDTFKIGYNETGSDQCSILSDPSQCVSSFNLDTGASTWYNPGQLPSGYPGTAPLSDTTDAGSLTQAPDPYTFSIFPSYITVITPAPYNKKNVEATSSGTTGGATAGATTGATTGTATETSTSSPSKGAAEKLLSPVSAGFGVWGLAMYTMLCTVLGAALIL</sequence>
<keyword evidence="2" id="KW-0812">Transmembrane</keyword>
<proteinExistence type="predicted"/>
<keyword evidence="4" id="KW-1185">Reference proteome</keyword>
<organism evidence="3 4">
    <name type="scientific">Penicillium expansum</name>
    <name type="common">Blue mold rot fungus</name>
    <dbReference type="NCBI Taxonomy" id="27334"/>
    <lineage>
        <taxon>Eukaryota</taxon>
        <taxon>Fungi</taxon>
        <taxon>Dikarya</taxon>
        <taxon>Ascomycota</taxon>
        <taxon>Pezizomycotina</taxon>
        <taxon>Eurotiomycetes</taxon>
        <taxon>Eurotiomycetidae</taxon>
        <taxon>Eurotiales</taxon>
        <taxon>Aspergillaceae</taxon>
        <taxon>Penicillium</taxon>
    </lineage>
</organism>
<dbReference type="RefSeq" id="XP_016598490.1">
    <property type="nucleotide sequence ID" value="XM_016747141.1"/>
</dbReference>
<feature type="transmembrane region" description="Helical" evidence="2">
    <location>
        <begin position="233"/>
        <end position="253"/>
    </location>
</feature>
<reference evidence="3 4" key="1">
    <citation type="journal article" date="2015" name="Mol. Plant Microbe Interact.">
        <title>Genome, transcriptome, and functional analyses of Penicillium expansum provide new insights into secondary metabolism and pathogenicity.</title>
        <authorList>
            <person name="Ballester A.R."/>
            <person name="Marcet-Houben M."/>
            <person name="Levin E."/>
            <person name="Sela N."/>
            <person name="Selma-Lazaro C."/>
            <person name="Carmona L."/>
            <person name="Wisniewski M."/>
            <person name="Droby S."/>
            <person name="Gonzalez-Candelas L."/>
            <person name="Gabaldon T."/>
        </authorList>
    </citation>
    <scope>NUCLEOTIDE SEQUENCE [LARGE SCALE GENOMIC DNA]</scope>
    <source>
        <strain evidence="3 4">MD-8</strain>
    </source>
</reference>
<name>A0A0A2JMY8_PENEN</name>
<dbReference type="EMBL" id="JQFZ01000160">
    <property type="protein sequence ID" value="KGO56792.1"/>
    <property type="molecule type" value="Genomic_DNA"/>
</dbReference>
<accession>A0A0A2JMY8</accession>
<dbReference type="VEuPathDB" id="FungiDB:PEXP_020500"/>
<dbReference type="Proteomes" id="UP000030143">
    <property type="component" value="Unassembled WGS sequence"/>
</dbReference>
<dbReference type="PhylomeDB" id="A0A0A2JMY8"/>
<dbReference type="AlphaFoldDB" id="A0A0A2JMY8"/>
<feature type="region of interest" description="Disordered" evidence="1">
    <location>
        <begin position="188"/>
        <end position="221"/>
    </location>
</feature>
<dbReference type="HOGENOM" id="CLU_1094607_0_0_1"/>
<protein>
    <submittedName>
        <fullName evidence="3">Uncharacterized protein</fullName>
    </submittedName>
</protein>
<evidence type="ECO:0000256" key="1">
    <source>
        <dbReference type="SAM" id="MobiDB-lite"/>
    </source>
</evidence>
<evidence type="ECO:0000256" key="2">
    <source>
        <dbReference type="SAM" id="Phobius"/>
    </source>
</evidence>
<comment type="caution">
    <text evidence="3">The sequence shown here is derived from an EMBL/GenBank/DDBJ whole genome shotgun (WGS) entry which is preliminary data.</text>
</comment>
<dbReference type="GeneID" id="27682561"/>
<keyword evidence="2" id="KW-1133">Transmembrane helix</keyword>
<keyword evidence="2" id="KW-0472">Membrane</keyword>
<dbReference type="OrthoDB" id="3538998at2759"/>
<evidence type="ECO:0000313" key="3">
    <source>
        <dbReference type="EMBL" id="KGO56792.1"/>
    </source>
</evidence>
<feature type="compositionally biased region" description="Low complexity" evidence="1">
    <location>
        <begin position="198"/>
        <end position="216"/>
    </location>
</feature>
<gene>
    <name evidence="3" type="ORF">PEX2_098710</name>
</gene>
<evidence type="ECO:0000313" key="4">
    <source>
        <dbReference type="Proteomes" id="UP000030143"/>
    </source>
</evidence>